<dbReference type="EMBL" id="PKPP01011903">
    <property type="protein sequence ID" value="PWA43302.1"/>
    <property type="molecule type" value="Genomic_DNA"/>
</dbReference>
<dbReference type="InterPro" id="IPR004146">
    <property type="entry name" value="DC1"/>
</dbReference>
<evidence type="ECO:0000313" key="6">
    <source>
        <dbReference type="Proteomes" id="UP000245207"/>
    </source>
</evidence>
<sequence length="705" mass="82473">MDFKEVQLQEIQHEHPFNLIDLQFMHQGYVEDDDDFEDKDLITVQKFKCTCDRCGLEIDWFNRYYYKCSNISCNYSLHKFCAELSTTLQSPAHPAHILILKKRTTHWQCSACLTDHQDGLCYHCSMCNYELDLRCATFLEQKTIHHPAHPHPLISVTADPISIKCFACGKKHKGDFYHCTTCLNFSIYSDCLSLPIKLLVESHRSHMLTLSYSFLDQVYDFECRICREEIYQEYWLYKCSKCMFYVHVECAIKYQQLCIYDEQEYENKNSVFSESKIIFSEYYGRQFMHCPLSEESYNILPHHIPKHRSSFFFDESTKENCYIKHFSHQHPLVLIHNQSNLDTLGVKLVPLHDPMKRVKLLCNGCVRPVTSMPFYKCSQDYAECSNFILHEWCARLRPEISYSDNYHSGNRKYVLRQSSLFSCKICGLPCNGFAYISDNFGQIDIHCSHRPHNIEHEAIPKLKLLLGQVTKDHTACGACRYIIKKGDFSYVTHNDYYLHISCALFLPKTIRHKYDKHPLKLSYTPVENYKGIYFCEVCEEVLDPTKWFYHCSECSQSIHPDCAPLILKSEQGVNSTHDDLVYKFINMKFGDVRDTEDHDHPVSFVAGTKIDGDCTKCGIELQSKFILKCLRCKFAIHSYCESSITTSEKQELVEMFDNLEKKREPKRKPRPPRVLTFYPKIIMRPVVGEYSFLDDDGSDDGSDGW</sequence>
<dbReference type="PANTHER" id="PTHR32410">
    <property type="entry name" value="CYSTEINE/HISTIDINE-RICH C1 DOMAIN FAMILY PROTEIN"/>
    <property type="match status" value="1"/>
</dbReference>
<gene>
    <name evidence="5" type="ORF">CTI12_AA522430</name>
</gene>
<dbReference type="GO" id="GO:0046872">
    <property type="term" value="F:metal ion binding"/>
    <property type="evidence" value="ECO:0007669"/>
    <property type="project" value="UniProtKB-KW"/>
</dbReference>
<dbReference type="InterPro" id="IPR053192">
    <property type="entry name" value="Vacuole_Formation_Reg"/>
</dbReference>
<dbReference type="InterPro" id="IPR002219">
    <property type="entry name" value="PKC_DAG/PE"/>
</dbReference>
<reference evidence="5 6" key="1">
    <citation type="journal article" date="2018" name="Mol. Plant">
        <title>The genome of Artemisia annua provides insight into the evolution of Asteraceae family and artemisinin biosynthesis.</title>
        <authorList>
            <person name="Shen Q."/>
            <person name="Zhang L."/>
            <person name="Liao Z."/>
            <person name="Wang S."/>
            <person name="Yan T."/>
            <person name="Shi P."/>
            <person name="Liu M."/>
            <person name="Fu X."/>
            <person name="Pan Q."/>
            <person name="Wang Y."/>
            <person name="Lv Z."/>
            <person name="Lu X."/>
            <person name="Zhang F."/>
            <person name="Jiang W."/>
            <person name="Ma Y."/>
            <person name="Chen M."/>
            <person name="Hao X."/>
            <person name="Li L."/>
            <person name="Tang Y."/>
            <person name="Lv G."/>
            <person name="Zhou Y."/>
            <person name="Sun X."/>
            <person name="Brodelius P.E."/>
            <person name="Rose J.K.C."/>
            <person name="Tang K."/>
        </authorList>
    </citation>
    <scope>NUCLEOTIDE SEQUENCE [LARGE SCALE GENOMIC DNA]</scope>
    <source>
        <strain evidence="6">cv. Huhao1</strain>
        <tissue evidence="5">Leaf</tissue>
    </source>
</reference>
<evidence type="ECO:0000256" key="2">
    <source>
        <dbReference type="ARBA" id="ARBA00022737"/>
    </source>
</evidence>
<keyword evidence="3" id="KW-0862">Zinc</keyword>
<evidence type="ECO:0000313" key="5">
    <source>
        <dbReference type="EMBL" id="PWA43302.1"/>
    </source>
</evidence>
<dbReference type="STRING" id="35608.A0A2U1L2R3"/>
<dbReference type="Proteomes" id="UP000245207">
    <property type="component" value="Unassembled WGS sequence"/>
</dbReference>
<dbReference type="PANTHER" id="PTHR32410:SF161">
    <property type="entry name" value="DC1, ZINC FINGER, RING_FYVE_PHD-TYPE-RELATED"/>
    <property type="match status" value="1"/>
</dbReference>
<evidence type="ECO:0000259" key="4">
    <source>
        <dbReference type="PROSITE" id="PS50081"/>
    </source>
</evidence>
<keyword evidence="2" id="KW-0677">Repeat</keyword>
<proteinExistence type="predicted"/>
<evidence type="ECO:0000256" key="1">
    <source>
        <dbReference type="ARBA" id="ARBA00022723"/>
    </source>
</evidence>
<accession>A0A2U1L2R3</accession>
<feature type="domain" description="Phorbol-ester/DAG-type" evidence="4">
    <location>
        <begin position="205"/>
        <end position="258"/>
    </location>
</feature>
<keyword evidence="1" id="KW-0479">Metal-binding</keyword>
<name>A0A2U1L2R3_ARTAN</name>
<dbReference type="AlphaFoldDB" id="A0A2U1L2R3"/>
<dbReference type="OrthoDB" id="1596030at2759"/>
<dbReference type="Pfam" id="PF03107">
    <property type="entry name" value="C1_2"/>
    <property type="match status" value="4"/>
</dbReference>
<organism evidence="5 6">
    <name type="scientific">Artemisia annua</name>
    <name type="common">Sweet wormwood</name>
    <dbReference type="NCBI Taxonomy" id="35608"/>
    <lineage>
        <taxon>Eukaryota</taxon>
        <taxon>Viridiplantae</taxon>
        <taxon>Streptophyta</taxon>
        <taxon>Embryophyta</taxon>
        <taxon>Tracheophyta</taxon>
        <taxon>Spermatophyta</taxon>
        <taxon>Magnoliopsida</taxon>
        <taxon>eudicotyledons</taxon>
        <taxon>Gunneridae</taxon>
        <taxon>Pentapetalae</taxon>
        <taxon>asterids</taxon>
        <taxon>campanulids</taxon>
        <taxon>Asterales</taxon>
        <taxon>Asteraceae</taxon>
        <taxon>Asteroideae</taxon>
        <taxon>Anthemideae</taxon>
        <taxon>Artemisiinae</taxon>
        <taxon>Artemisia</taxon>
    </lineage>
</organism>
<dbReference type="PROSITE" id="PS50081">
    <property type="entry name" value="ZF_DAG_PE_2"/>
    <property type="match status" value="2"/>
</dbReference>
<evidence type="ECO:0000256" key="3">
    <source>
        <dbReference type="ARBA" id="ARBA00022833"/>
    </source>
</evidence>
<dbReference type="InterPro" id="IPR046349">
    <property type="entry name" value="C1-like_sf"/>
</dbReference>
<keyword evidence="6" id="KW-1185">Reference proteome</keyword>
<protein>
    <submittedName>
        <fullName evidence="5">DC1, C1-like, Zinc finger, RING/FYVE/PHD-type</fullName>
    </submittedName>
</protein>
<feature type="domain" description="Phorbol-ester/DAG-type" evidence="4">
    <location>
        <begin position="511"/>
        <end position="570"/>
    </location>
</feature>
<comment type="caution">
    <text evidence="5">The sequence shown here is derived from an EMBL/GenBank/DDBJ whole genome shotgun (WGS) entry which is preliminary data.</text>
</comment>
<dbReference type="Gene3D" id="3.30.60.20">
    <property type="match status" value="1"/>
</dbReference>
<dbReference type="SUPFAM" id="SSF57889">
    <property type="entry name" value="Cysteine-rich domain"/>
    <property type="match status" value="6"/>
</dbReference>